<dbReference type="GO" id="GO:0005886">
    <property type="term" value="C:plasma membrane"/>
    <property type="evidence" value="ECO:0007669"/>
    <property type="project" value="InterPro"/>
</dbReference>
<evidence type="ECO:0000256" key="2">
    <source>
        <dbReference type="SAM" id="Phobius"/>
    </source>
</evidence>
<dbReference type="STRING" id="238.BBD35_10955"/>
<keyword evidence="2" id="KW-0812">Transmembrane</keyword>
<keyword evidence="2" id="KW-0472">Membrane</keyword>
<feature type="coiled-coil region" evidence="1">
    <location>
        <begin position="28"/>
        <end position="55"/>
    </location>
</feature>
<keyword evidence="5" id="KW-1185">Reference proteome</keyword>
<name>A0A1V3U4X0_ELIME</name>
<evidence type="ECO:0000313" key="4">
    <source>
        <dbReference type="EMBL" id="OOH97365.1"/>
    </source>
</evidence>
<dbReference type="PANTHER" id="PTHR37461:SF1">
    <property type="entry name" value="ANTI-SIGMA-K FACTOR RSKA"/>
    <property type="match status" value="1"/>
</dbReference>
<keyword evidence="1" id="KW-0175">Coiled coil</keyword>
<organism evidence="4 5">
    <name type="scientific">Elizabethkingia meningoseptica</name>
    <name type="common">Chryseobacterium meningosepticum</name>
    <dbReference type="NCBI Taxonomy" id="238"/>
    <lineage>
        <taxon>Bacteria</taxon>
        <taxon>Pseudomonadati</taxon>
        <taxon>Bacteroidota</taxon>
        <taxon>Flavobacteriia</taxon>
        <taxon>Flavobacteriales</taxon>
        <taxon>Weeksellaceae</taxon>
        <taxon>Elizabethkingia</taxon>
    </lineage>
</organism>
<accession>A0A1V3U4X0</accession>
<feature type="domain" description="Anti-sigma K factor RskA C-terminal" evidence="3">
    <location>
        <begin position="113"/>
        <end position="262"/>
    </location>
</feature>
<evidence type="ECO:0000256" key="1">
    <source>
        <dbReference type="SAM" id="Coils"/>
    </source>
</evidence>
<sequence length="272" mass="30150">MNTKEYISSGIIESYILGHASPEEMGILECVIKNNAEVKAAFEEAQKNLENLATAQAIVPPADLKSKIWDKIQKEQITETQNPGTGKSGLDLVPEEKKEIILYKKTTHWKNLAVAASVLFLASIAGNLYWLNQQSEAKKEIVNLKTTNQSQHLALQKMDEKWQIVSGSNMQVITLKGVEKHPQAKATVFWNQNTKEVYLNADSLPKAPKGMQYQLWAIADGKPVNAGMYNEEKDSKIALSKIAKAQAFAITLEKENGSDVPTMENMFVMGGV</sequence>
<dbReference type="Pfam" id="PF10099">
    <property type="entry name" value="RskA_C"/>
    <property type="match status" value="1"/>
</dbReference>
<keyword evidence="2" id="KW-1133">Transmembrane helix</keyword>
<dbReference type="eggNOG" id="COG5343">
    <property type="taxonomic scope" value="Bacteria"/>
</dbReference>
<reference evidence="4 5" key="1">
    <citation type="submission" date="2016-11" db="EMBL/GenBank/DDBJ databases">
        <title>Genome sequence and comparative genomic analysis of clinical strain Elizabethkingia meningoseptica 61421 PRCM.</title>
        <authorList>
            <person name="Wang M."/>
            <person name="Hu S."/>
            <person name="Cao L."/>
            <person name="Jiang T."/>
            <person name="Zhou Y."/>
            <person name="Ming D."/>
        </authorList>
    </citation>
    <scope>NUCLEOTIDE SEQUENCE [LARGE SCALE GENOMIC DNA]</scope>
    <source>
        <strain evidence="4 5">61421 PRCM</strain>
    </source>
</reference>
<dbReference type="Proteomes" id="UP000188947">
    <property type="component" value="Unassembled WGS sequence"/>
</dbReference>
<comment type="caution">
    <text evidence="4">The sequence shown here is derived from an EMBL/GenBank/DDBJ whole genome shotgun (WGS) entry which is preliminary data.</text>
</comment>
<dbReference type="AlphaFoldDB" id="A0A1V3U4X0"/>
<dbReference type="RefSeq" id="WP_069214003.1">
    <property type="nucleotide sequence ID" value="NZ_CP016378.1"/>
</dbReference>
<evidence type="ECO:0000259" key="3">
    <source>
        <dbReference type="Pfam" id="PF10099"/>
    </source>
</evidence>
<dbReference type="EMBL" id="MPOG01000004">
    <property type="protein sequence ID" value="OOH97365.1"/>
    <property type="molecule type" value="Genomic_DNA"/>
</dbReference>
<gene>
    <name evidence="4" type="ORF">BMF97_03345</name>
</gene>
<dbReference type="GO" id="GO:0016989">
    <property type="term" value="F:sigma factor antagonist activity"/>
    <property type="evidence" value="ECO:0007669"/>
    <property type="project" value="TreeGrafter"/>
</dbReference>
<dbReference type="OrthoDB" id="1420916at2"/>
<feature type="transmembrane region" description="Helical" evidence="2">
    <location>
        <begin position="112"/>
        <end position="131"/>
    </location>
</feature>
<dbReference type="PANTHER" id="PTHR37461">
    <property type="entry name" value="ANTI-SIGMA-K FACTOR RSKA"/>
    <property type="match status" value="1"/>
</dbReference>
<protein>
    <recommendedName>
        <fullName evidence="3">Anti-sigma K factor RskA C-terminal domain-containing protein</fullName>
    </recommendedName>
</protein>
<dbReference type="InterPro" id="IPR051474">
    <property type="entry name" value="Anti-sigma-K/W_factor"/>
</dbReference>
<proteinExistence type="predicted"/>
<dbReference type="GO" id="GO:0006417">
    <property type="term" value="P:regulation of translation"/>
    <property type="evidence" value="ECO:0007669"/>
    <property type="project" value="TreeGrafter"/>
</dbReference>
<evidence type="ECO:0000313" key="5">
    <source>
        <dbReference type="Proteomes" id="UP000188947"/>
    </source>
</evidence>
<dbReference type="InterPro" id="IPR018764">
    <property type="entry name" value="RskA_C"/>
</dbReference>